<dbReference type="PROSITE" id="PS50949">
    <property type="entry name" value="HTH_GNTR"/>
    <property type="match status" value="1"/>
</dbReference>
<protein>
    <submittedName>
        <fullName evidence="5">DNA-binding GntR family transcriptional regulator</fullName>
    </submittedName>
</protein>
<feature type="domain" description="HTH gntR-type" evidence="4">
    <location>
        <begin position="1"/>
        <end position="67"/>
    </location>
</feature>
<reference evidence="5 6" key="1">
    <citation type="submission" date="2017-10" db="EMBL/GenBank/DDBJ databases">
        <title>Sequencing the genomes of 1000 actinobacteria strains.</title>
        <authorList>
            <person name="Klenk H.-P."/>
        </authorList>
    </citation>
    <scope>NUCLEOTIDE SEQUENCE [LARGE SCALE GENOMIC DNA]</scope>
    <source>
        <strain evidence="5 6">DSM 20688</strain>
    </source>
</reference>
<evidence type="ECO:0000256" key="3">
    <source>
        <dbReference type="ARBA" id="ARBA00023163"/>
    </source>
</evidence>
<keyword evidence="6" id="KW-1185">Reference proteome</keyword>
<dbReference type="GO" id="GO:0003677">
    <property type="term" value="F:DNA binding"/>
    <property type="evidence" value="ECO:0007669"/>
    <property type="project" value="UniProtKB-KW"/>
</dbReference>
<dbReference type="InterPro" id="IPR036388">
    <property type="entry name" value="WH-like_DNA-bd_sf"/>
</dbReference>
<dbReference type="GO" id="GO:0003700">
    <property type="term" value="F:DNA-binding transcription factor activity"/>
    <property type="evidence" value="ECO:0007669"/>
    <property type="project" value="InterPro"/>
</dbReference>
<accession>A0A2A9DR52</accession>
<dbReference type="Gene3D" id="1.20.120.530">
    <property type="entry name" value="GntR ligand-binding domain-like"/>
    <property type="match status" value="1"/>
</dbReference>
<dbReference type="Pfam" id="PF00392">
    <property type="entry name" value="GntR"/>
    <property type="match status" value="1"/>
</dbReference>
<dbReference type="OrthoDB" id="5243844at2"/>
<dbReference type="CDD" id="cd07377">
    <property type="entry name" value="WHTH_GntR"/>
    <property type="match status" value="1"/>
</dbReference>
<dbReference type="InterPro" id="IPR008920">
    <property type="entry name" value="TF_FadR/GntR_C"/>
</dbReference>
<comment type="caution">
    <text evidence="5">The sequence shown here is derived from an EMBL/GenBank/DDBJ whole genome shotgun (WGS) entry which is preliminary data.</text>
</comment>
<evidence type="ECO:0000256" key="2">
    <source>
        <dbReference type="ARBA" id="ARBA00023125"/>
    </source>
</evidence>
<evidence type="ECO:0000313" key="5">
    <source>
        <dbReference type="EMBL" id="PFG29073.1"/>
    </source>
</evidence>
<dbReference type="SUPFAM" id="SSF46785">
    <property type="entry name" value="Winged helix' DNA-binding domain"/>
    <property type="match status" value="1"/>
</dbReference>
<dbReference type="SMART" id="SM00345">
    <property type="entry name" value="HTH_GNTR"/>
    <property type="match status" value="1"/>
</dbReference>
<dbReference type="EMBL" id="PDJF01000001">
    <property type="protein sequence ID" value="PFG29073.1"/>
    <property type="molecule type" value="Genomic_DNA"/>
</dbReference>
<evidence type="ECO:0000313" key="6">
    <source>
        <dbReference type="Proteomes" id="UP000221653"/>
    </source>
</evidence>
<proteinExistence type="predicted"/>
<dbReference type="PANTHER" id="PTHR43537:SF45">
    <property type="entry name" value="GNTR FAMILY REGULATORY PROTEIN"/>
    <property type="match status" value="1"/>
</dbReference>
<sequence length="206" mass="22760">MRAETVASALRHAISGGQYRPGQQLVEAELTASYEVSRNTLREAFRMLEHDGIIVRHRNRGCFIAQPSVDDVADIYTARLIIEPGVLRHATTIDMASLWGIVNQAQAAVATNNLGEVAGLNQLFHRRLVAFAASPTLDQTMDSLLARLRLVFLAAVDHDPQFHVPYVDDNAQVCAYLEEGAREKAAGFLEERLRATLRDVRGVLGQ</sequence>
<dbReference type="PANTHER" id="PTHR43537">
    <property type="entry name" value="TRANSCRIPTIONAL REGULATOR, GNTR FAMILY"/>
    <property type="match status" value="1"/>
</dbReference>
<dbReference type="Pfam" id="PF07729">
    <property type="entry name" value="FCD"/>
    <property type="match status" value="1"/>
</dbReference>
<gene>
    <name evidence="5" type="ORF">ATK06_2207</name>
</gene>
<organism evidence="5 6">
    <name type="scientific">Corynebacterium renale</name>
    <dbReference type="NCBI Taxonomy" id="1724"/>
    <lineage>
        <taxon>Bacteria</taxon>
        <taxon>Bacillati</taxon>
        <taxon>Actinomycetota</taxon>
        <taxon>Actinomycetes</taxon>
        <taxon>Mycobacteriales</taxon>
        <taxon>Corynebacteriaceae</taxon>
        <taxon>Corynebacterium</taxon>
    </lineage>
</organism>
<keyword evidence="2 5" id="KW-0238">DNA-binding</keyword>
<keyword evidence="1" id="KW-0805">Transcription regulation</keyword>
<dbReference type="SUPFAM" id="SSF48008">
    <property type="entry name" value="GntR ligand-binding domain-like"/>
    <property type="match status" value="1"/>
</dbReference>
<dbReference type="InterPro" id="IPR011711">
    <property type="entry name" value="GntR_C"/>
</dbReference>
<dbReference type="STRING" id="1724.GCA_001044175_01915"/>
<dbReference type="InterPro" id="IPR036390">
    <property type="entry name" value="WH_DNA-bd_sf"/>
</dbReference>
<name>A0A2A9DR52_9CORY</name>
<dbReference type="InterPro" id="IPR000524">
    <property type="entry name" value="Tscrpt_reg_HTH_GntR"/>
</dbReference>
<dbReference type="Gene3D" id="1.10.10.10">
    <property type="entry name" value="Winged helix-like DNA-binding domain superfamily/Winged helix DNA-binding domain"/>
    <property type="match status" value="1"/>
</dbReference>
<evidence type="ECO:0000256" key="1">
    <source>
        <dbReference type="ARBA" id="ARBA00023015"/>
    </source>
</evidence>
<dbReference type="Proteomes" id="UP000221653">
    <property type="component" value="Unassembled WGS sequence"/>
</dbReference>
<dbReference type="AlphaFoldDB" id="A0A2A9DR52"/>
<evidence type="ECO:0000259" key="4">
    <source>
        <dbReference type="PROSITE" id="PS50949"/>
    </source>
</evidence>
<dbReference type="SMART" id="SM00895">
    <property type="entry name" value="FCD"/>
    <property type="match status" value="1"/>
</dbReference>
<dbReference type="PRINTS" id="PR00035">
    <property type="entry name" value="HTHGNTR"/>
</dbReference>
<keyword evidence="3" id="KW-0804">Transcription</keyword>
<dbReference type="RefSeq" id="WP_048380363.1">
    <property type="nucleotide sequence ID" value="NZ_LDYE01000007.1"/>
</dbReference>